<protein>
    <submittedName>
        <fullName evidence="2">Quinol monooxygenase YgiN</fullName>
    </submittedName>
</protein>
<dbReference type="RefSeq" id="WP_076475762.1">
    <property type="nucleotide sequence ID" value="NZ_FTNT01000001.1"/>
</dbReference>
<dbReference type="InterPro" id="IPR007138">
    <property type="entry name" value="ABM_dom"/>
</dbReference>
<keyword evidence="2" id="KW-0503">Monooxygenase</keyword>
<keyword evidence="2" id="KW-0560">Oxidoreductase</keyword>
<name>A0A1N7CMT2_9NOCA</name>
<evidence type="ECO:0000313" key="2">
    <source>
        <dbReference type="EMBL" id="SIR64949.1"/>
    </source>
</evidence>
<sequence>MTVTQPVTVLIHIRAHAGKEDAARDALQEAIATSHKPGMISSREFADPSDPRSFFAIQEWEDQSFFAAHMGSVAGDLPTSTAMLAEPPAVRVLFEISR</sequence>
<proteinExistence type="predicted"/>
<dbReference type="Proteomes" id="UP000186218">
    <property type="component" value="Unassembled WGS sequence"/>
</dbReference>
<dbReference type="OrthoDB" id="5189550at2"/>
<keyword evidence="3" id="KW-1185">Reference proteome</keyword>
<feature type="domain" description="ABM" evidence="1">
    <location>
        <begin position="6"/>
        <end position="72"/>
    </location>
</feature>
<accession>A0A1N7CMT2</accession>
<dbReference type="SUPFAM" id="SSF54909">
    <property type="entry name" value="Dimeric alpha+beta barrel"/>
    <property type="match status" value="1"/>
</dbReference>
<gene>
    <name evidence="2" type="ORF">SAMN05445060_0242</name>
</gene>
<dbReference type="Pfam" id="PF03992">
    <property type="entry name" value="ABM"/>
    <property type="match status" value="1"/>
</dbReference>
<dbReference type="AlphaFoldDB" id="A0A1N7CMT2"/>
<organism evidence="2 3">
    <name type="scientific">Williamsia sterculiae</name>
    <dbReference type="NCBI Taxonomy" id="1344003"/>
    <lineage>
        <taxon>Bacteria</taxon>
        <taxon>Bacillati</taxon>
        <taxon>Actinomycetota</taxon>
        <taxon>Actinomycetes</taxon>
        <taxon>Mycobacteriales</taxon>
        <taxon>Nocardiaceae</taxon>
        <taxon>Williamsia</taxon>
    </lineage>
</organism>
<evidence type="ECO:0000259" key="1">
    <source>
        <dbReference type="Pfam" id="PF03992"/>
    </source>
</evidence>
<dbReference type="EMBL" id="FTNT01000001">
    <property type="protein sequence ID" value="SIR64949.1"/>
    <property type="molecule type" value="Genomic_DNA"/>
</dbReference>
<dbReference type="GO" id="GO:0004497">
    <property type="term" value="F:monooxygenase activity"/>
    <property type="evidence" value="ECO:0007669"/>
    <property type="project" value="UniProtKB-KW"/>
</dbReference>
<dbReference type="Gene3D" id="3.30.70.100">
    <property type="match status" value="1"/>
</dbReference>
<dbReference type="InterPro" id="IPR011008">
    <property type="entry name" value="Dimeric_a/b-barrel"/>
</dbReference>
<reference evidence="2 3" key="1">
    <citation type="submission" date="2017-01" db="EMBL/GenBank/DDBJ databases">
        <authorList>
            <person name="Mah S.A."/>
            <person name="Swanson W.J."/>
            <person name="Moy G.W."/>
            <person name="Vacquier V.D."/>
        </authorList>
    </citation>
    <scope>NUCLEOTIDE SEQUENCE [LARGE SCALE GENOMIC DNA]</scope>
    <source>
        <strain evidence="2 3">CPCC 203464</strain>
    </source>
</reference>
<evidence type="ECO:0000313" key="3">
    <source>
        <dbReference type="Proteomes" id="UP000186218"/>
    </source>
</evidence>